<comment type="similarity">
    <text evidence="2">Belongs to the acetyltransferase family. ECO subfamily.</text>
</comment>
<feature type="domain" description="N-acetyltransferase ESCO acetyl-transferase" evidence="12">
    <location>
        <begin position="330"/>
        <end position="396"/>
    </location>
</feature>
<evidence type="ECO:0000313" key="14">
    <source>
        <dbReference type="Proteomes" id="UP001172684"/>
    </source>
</evidence>
<name>A0ABQ9NZ15_9PEZI</name>
<feature type="compositionally biased region" description="Low complexity" evidence="10">
    <location>
        <begin position="45"/>
        <end position="57"/>
    </location>
</feature>
<evidence type="ECO:0000256" key="1">
    <source>
        <dbReference type="ARBA" id="ARBA00004123"/>
    </source>
</evidence>
<feature type="compositionally biased region" description="Low complexity" evidence="10">
    <location>
        <begin position="539"/>
        <end position="555"/>
    </location>
</feature>
<feature type="compositionally biased region" description="Polar residues" evidence="10">
    <location>
        <begin position="1"/>
        <end position="12"/>
    </location>
</feature>
<feature type="compositionally biased region" description="Polar residues" evidence="10">
    <location>
        <begin position="764"/>
        <end position="773"/>
    </location>
</feature>
<feature type="region of interest" description="Disordered" evidence="10">
    <location>
        <begin position="487"/>
        <end position="526"/>
    </location>
</feature>
<feature type="compositionally biased region" description="Low complexity" evidence="10">
    <location>
        <begin position="567"/>
        <end position="582"/>
    </location>
</feature>
<evidence type="ECO:0000256" key="9">
    <source>
        <dbReference type="ARBA" id="ARBA00023315"/>
    </source>
</evidence>
<comment type="subcellular location">
    <subcellularLocation>
        <location evidence="1">Nucleus</location>
    </subcellularLocation>
</comment>
<dbReference type="PANTHER" id="PTHR45884">
    <property type="entry name" value="N-ACETYLTRANSFERASE ECO"/>
    <property type="match status" value="1"/>
</dbReference>
<dbReference type="EMBL" id="JAPDRL010000019">
    <property type="protein sequence ID" value="KAJ9666529.1"/>
    <property type="molecule type" value="Genomic_DNA"/>
</dbReference>
<evidence type="ECO:0000256" key="6">
    <source>
        <dbReference type="ARBA" id="ARBA00022833"/>
    </source>
</evidence>
<keyword evidence="14" id="KW-1185">Reference proteome</keyword>
<protein>
    <recommendedName>
        <fullName evidence="15">N-acetyltransferase domain-containing protein</fullName>
    </recommendedName>
</protein>
<keyword evidence="8" id="KW-0131">Cell cycle</keyword>
<sequence>MRTYSRLRTVSTRSDEPPAKRRRLDRTRPDARAKPDATKAEDTPSMNSSDTVSSSPSDEQIAISSDDTICSSTPPSSPPQLRLSPLPRARRAKLAFLKRSASNSKPDAGPLSERSDNAPRLPPRKEHRKRPRLTQMQIDLGGDIRKACKTCGMEYIPSNDEDAALHKKFHAMNVGGIDIGKAFDDPSTSERVWTGENGSFVVVLDRKDTLARRNKAKKVLEIVNTELSAVEIEDKKLWSHVSVPYPQSSSGEGSNTPASSTSRQDQKSTAVRFKVFLYIQGRKCVGLCLAERILEAHRVEEPNEPNAFAAVVGAAAQSSSISASTEVDLAVLGISRIWTSNSHRKRGIAARLLDCAAGSFLYGAKIPKGEVAFSQPTESGARLARRWFGKEFGWHVNTSVFDYKDKESPHNITSALSAASHAGSPPPSVRTPSPENSGNPQDDPFGKSSEGGESTEDEELIQNTRRNSGSIGPAITAAAAPTNPFSKTLATLAPSSSPTPLHREAAATPERAAADQIGTGAGRGSMDVDSFKRLLMTGTASSSASAYSTAVPSVSVHHRSQSGIGGDSSSSTDTSSVSRQSIFEPVQEPQLESPRTSYELSITDDDESSNLMGEGRRPDKKKRPPPPTGKRRHGKLVQQRAPQTVSFSDFSMSISSPGVQPPSPVDANKPLPPLQRTSSDLNKPLPPPPPAHFNPDVQPAVAEEDVVQIAGPEITATPPPIEDAPPTQRKKPPTPPLARRQSQRKSLGPERLSSNPTPIPPSQPQETARSETLFSLPPSSNPSTKPPPPPPARRTAATATSATPKPIAPTTTGIPASTPPPNSLARQPSNASTKPAPAPPPPRRGSSKSSIDFSRSPEESRRPSAEVLRGSLDGGRRVSGASASSLRNEYAPVGGGDGDRGGVEEVSREGEGGARKASGTDILAEMEAMQREVEALRERYRRGS</sequence>
<feature type="region of interest" description="Disordered" evidence="10">
    <location>
        <begin position="1"/>
        <end position="133"/>
    </location>
</feature>
<feature type="region of interest" description="Disordered" evidence="10">
    <location>
        <begin position="243"/>
        <end position="265"/>
    </location>
</feature>
<dbReference type="Pfam" id="PF13878">
    <property type="entry name" value="zf-C2H2_3"/>
    <property type="match status" value="1"/>
</dbReference>
<evidence type="ECO:0000256" key="7">
    <source>
        <dbReference type="ARBA" id="ARBA00023242"/>
    </source>
</evidence>
<dbReference type="InterPro" id="IPR028009">
    <property type="entry name" value="ESCO_Acetyltransf_dom"/>
</dbReference>
<dbReference type="PANTHER" id="PTHR45884:SF2">
    <property type="entry name" value="N-ACETYLTRANSFERASE ECO"/>
    <property type="match status" value="1"/>
</dbReference>
<feature type="compositionally biased region" description="Low complexity" evidence="10">
    <location>
        <begin position="71"/>
        <end position="87"/>
    </location>
</feature>
<feature type="compositionally biased region" description="Basic and acidic residues" evidence="10">
    <location>
        <begin position="897"/>
        <end position="914"/>
    </location>
</feature>
<evidence type="ECO:0000256" key="5">
    <source>
        <dbReference type="ARBA" id="ARBA00022771"/>
    </source>
</evidence>
<evidence type="ECO:0000259" key="12">
    <source>
        <dbReference type="Pfam" id="PF13880"/>
    </source>
</evidence>
<feature type="compositionally biased region" description="Low complexity" evidence="10">
    <location>
        <begin position="793"/>
        <end position="816"/>
    </location>
</feature>
<feature type="compositionally biased region" description="Low complexity" evidence="10">
    <location>
        <begin position="646"/>
        <end position="656"/>
    </location>
</feature>
<feature type="domain" description="N-acetyltransferase ESCO zinc-finger" evidence="11">
    <location>
        <begin position="135"/>
        <end position="172"/>
    </location>
</feature>
<feature type="compositionally biased region" description="Basic and acidic residues" evidence="10">
    <location>
        <begin position="26"/>
        <end position="42"/>
    </location>
</feature>
<evidence type="ECO:0000256" key="8">
    <source>
        <dbReference type="ARBA" id="ARBA00023306"/>
    </source>
</evidence>
<feature type="compositionally biased region" description="Polar residues" evidence="10">
    <location>
        <begin position="245"/>
        <end position="265"/>
    </location>
</feature>
<dbReference type="Pfam" id="PF13880">
    <property type="entry name" value="Acetyltransf_13"/>
    <property type="match status" value="1"/>
</dbReference>
<feature type="compositionally biased region" description="Basic and acidic residues" evidence="10">
    <location>
        <begin position="855"/>
        <end position="864"/>
    </location>
</feature>
<feature type="region of interest" description="Disordered" evidence="10">
    <location>
        <begin position="416"/>
        <end position="459"/>
    </location>
</feature>
<keyword evidence="6" id="KW-0862">Zinc</keyword>
<evidence type="ECO:0000256" key="10">
    <source>
        <dbReference type="SAM" id="MobiDB-lite"/>
    </source>
</evidence>
<keyword evidence="9" id="KW-0012">Acyltransferase</keyword>
<accession>A0ABQ9NZ15</accession>
<reference evidence="13" key="1">
    <citation type="submission" date="2022-10" db="EMBL/GenBank/DDBJ databases">
        <title>Culturing micro-colonial fungi from biological soil crusts in the Mojave desert and describing Neophaeococcomyces mojavensis, and introducing the new genera and species Taxawa tesnikishii.</title>
        <authorList>
            <person name="Kurbessoian T."/>
            <person name="Stajich J.E."/>
        </authorList>
    </citation>
    <scope>NUCLEOTIDE SEQUENCE</scope>
    <source>
        <strain evidence="13">TK_1</strain>
    </source>
</reference>
<evidence type="ECO:0008006" key="15">
    <source>
        <dbReference type="Google" id="ProtNLM"/>
    </source>
</evidence>
<keyword evidence="7" id="KW-0539">Nucleus</keyword>
<feature type="region of interest" description="Disordered" evidence="10">
    <location>
        <begin position="539"/>
        <end position="922"/>
    </location>
</feature>
<keyword evidence="3" id="KW-0808">Transferase</keyword>
<evidence type="ECO:0000313" key="13">
    <source>
        <dbReference type="EMBL" id="KAJ9666529.1"/>
    </source>
</evidence>
<keyword evidence="5" id="KW-0863">Zinc-finger</keyword>
<gene>
    <name evidence="13" type="ORF">H2201_003452</name>
</gene>
<dbReference type="InterPro" id="IPR028005">
    <property type="entry name" value="AcTrfase_ESCO_Znf_dom"/>
</dbReference>
<feature type="compositionally biased region" description="Polar residues" evidence="10">
    <location>
        <begin position="487"/>
        <end position="499"/>
    </location>
</feature>
<evidence type="ECO:0000256" key="3">
    <source>
        <dbReference type="ARBA" id="ARBA00022679"/>
    </source>
</evidence>
<evidence type="ECO:0000256" key="4">
    <source>
        <dbReference type="ARBA" id="ARBA00022723"/>
    </source>
</evidence>
<feature type="compositionally biased region" description="Polar residues" evidence="10">
    <location>
        <begin position="430"/>
        <end position="440"/>
    </location>
</feature>
<feature type="compositionally biased region" description="Basic residues" evidence="10">
    <location>
        <begin position="618"/>
        <end position="635"/>
    </location>
</feature>
<dbReference type="Proteomes" id="UP001172684">
    <property type="component" value="Unassembled WGS sequence"/>
</dbReference>
<evidence type="ECO:0000256" key="2">
    <source>
        <dbReference type="ARBA" id="ARBA00005816"/>
    </source>
</evidence>
<keyword evidence="4" id="KW-0479">Metal-binding</keyword>
<evidence type="ECO:0000259" key="11">
    <source>
        <dbReference type="Pfam" id="PF13878"/>
    </source>
</evidence>
<comment type="caution">
    <text evidence="13">The sequence shown here is derived from an EMBL/GenBank/DDBJ whole genome shotgun (WGS) entry which is preliminary data.</text>
</comment>
<proteinExistence type="inferred from homology"/>
<organism evidence="13 14">
    <name type="scientific">Coniosporium apollinis</name>
    <dbReference type="NCBI Taxonomy" id="61459"/>
    <lineage>
        <taxon>Eukaryota</taxon>
        <taxon>Fungi</taxon>
        <taxon>Dikarya</taxon>
        <taxon>Ascomycota</taxon>
        <taxon>Pezizomycotina</taxon>
        <taxon>Dothideomycetes</taxon>
        <taxon>Dothideomycetes incertae sedis</taxon>
        <taxon>Coniosporium</taxon>
    </lineage>
</organism>